<feature type="repeat" description="TPR" evidence="1">
    <location>
        <begin position="69"/>
        <end position="102"/>
    </location>
</feature>
<name>A0A5C7FVL3_9BACT</name>
<keyword evidence="2" id="KW-1133">Transmembrane helix</keyword>
<feature type="signal peptide" evidence="3">
    <location>
        <begin position="1"/>
        <end position="17"/>
    </location>
</feature>
<dbReference type="InterPro" id="IPR036890">
    <property type="entry name" value="HATPase_C_sf"/>
</dbReference>
<feature type="chain" id="PRO_5022781776" evidence="3">
    <location>
        <begin position="18"/>
        <end position="617"/>
    </location>
</feature>
<keyword evidence="1" id="KW-0802">TPR repeat</keyword>
<reference evidence="5 6" key="1">
    <citation type="submission" date="2019-08" db="EMBL/GenBank/DDBJ databases">
        <title>Lewinella sp. strain SSH13 Genome sequencing and assembly.</title>
        <authorList>
            <person name="Kim I."/>
        </authorList>
    </citation>
    <scope>NUCLEOTIDE SEQUENCE [LARGE SCALE GENOMIC DNA]</scope>
    <source>
        <strain evidence="5 6">SSH13</strain>
    </source>
</reference>
<feature type="domain" description="Signal transduction histidine kinase internal region" evidence="4">
    <location>
        <begin position="417"/>
        <end position="494"/>
    </location>
</feature>
<evidence type="ECO:0000256" key="1">
    <source>
        <dbReference type="PROSITE-ProRule" id="PRU00339"/>
    </source>
</evidence>
<gene>
    <name evidence="5" type="ORF">FUA23_06235</name>
</gene>
<dbReference type="Gene3D" id="3.30.565.10">
    <property type="entry name" value="Histidine kinase-like ATPase, C-terminal domain"/>
    <property type="match status" value="1"/>
</dbReference>
<dbReference type="InterPro" id="IPR011990">
    <property type="entry name" value="TPR-like_helical_dom_sf"/>
</dbReference>
<dbReference type="Pfam" id="PF06580">
    <property type="entry name" value="His_kinase"/>
    <property type="match status" value="1"/>
</dbReference>
<dbReference type="AlphaFoldDB" id="A0A5C7FVL3"/>
<keyword evidence="6" id="KW-1185">Reference proteome</keyword>
<evidence type="ECO:0000256" key="2">
    <source>
        <dbReference type="SAM" id="Phobius"/>
    </source>
</evidence>
<dbReference type="InterPro" id="IPR050640">
    <property type="entry name" value="Bact_2-comp_sensor_kinase"/>
</dbReference>
<dbReference type="Gene3D" id="1.25.40.10">
    <property type="entry name" value="Tetratricopeptide repeat domain"/>
    <property type="match status" value="1"/>
</dbReference>
<proteinExistence type="predicted"/>
<keyword evidence="2" id="KW-0472">Membrane</keyword>
<accession>A0A5C7FVL3</accession>
<dbReference type="GO" id="GO:0000155">
    <property type="term" value="F:phosphorelay sensor kinase activity"/>
    <property type="evidence" value="ECO:0007669"/>
    <property type="project" value="InterPro"/>
</dbReference>
<evidence type="ECO:0000313" key="6">
    <source>
        <dbReference type="Proteomes" id="UP000321907"/>
    </source>
</evidence>
<evidence type="ECO:0000313" key="5">
    <source>
        <dbReference type="EMBL" id="TXF90385.1"/>
    </source>
</evidence>
<dbReference type="SUPFAM" id="SSF48452">
    <property type="entry name" value="TPR-like"/>
    <property type="match status" value="1"/>
</dbReference>
<dbReference type="InterPro" id="IPR019734">
    <property type="entry name" value="TPR_rpt"/>
</dbReference>
<dbReference type="RefSeq" id="WP_147929867.1">
    <property type="nucleotide sequence ID" value="NZ_VOXD01000007.1"/>
</dbReference>
<dbReference type="OrthoDB" id="6190788at2"/>
<protein>
    <submittedName>
        <fullName evidence="5">Tetratricopeptide repeat protein</fullName>
    </submittedName>
</protein>
<dbReference type="SMART" id="SM00028">
    <property type="entry name" value="TPR"/>
    <property type="match status" value="3"/>
</dbReference>
<evidence type="ECO:0000256" key="3">
    <source>
        <dbReference type="SAM" id="SignalP"/>
    </source>
</evidence>
<dbReference type="PANTHER" id="PTHR34220:SF7">
    <property type="entry name" value="SENSOR HISTIDINE KINASE YPDA"/>
    <property type="match status" value="1"/>
</dbReference>
<dbReference type="Pfam" id="PF13181">
    <property type="entry name" value="TPR_8"/>
    <property type="match status" value="1"/>
</dbReference>
<dbReference type="InterPro" id="IPR010559">
    <property type="entry name" value="Sig_transdc_His_kin_internal"/>
</dbReference>
<feature type="transmembrane region" description="Helical" evidence="2">
    <location>
        <begin position="382"/>
        <end position="402"/>
    </location>
</feature>
<organism evidence="5 6">
    <name type="scientific">Neolewinella aurantiaca</name>
    <dbReference type="NCBI Taxonomy" id="2602767"/>
    <lineage>
        <taxon>Bacteria</taxon>
        <taxon>Pseudomonadati</taxon>
        <taxon>Bacteroidota</taxon>
        <taxon>Saprospiria</taxon>
        <taxon>Saprospirales</taxon>
        <taxon>Lewinellaceae</taxon>
        <taxon>Neolewinella</taxon>
    </lineage>
</organism>
<keyword evidence="2" id="KW-0812">Transmembrane</keyword>
<dbReference type="SUPFAM" id="SSF55874">
    <property type="entry name" value="ATPase domain of HSP90 chaperone/DNA topoisomerase II/histidine kinase"/>
    <property type="match status" value="1"/>
</dbReference>
<dbReference type="EMBL" id="VOXD01000007">
    <property type="protein sequence ID" value="TXF90385.1"/>
    <property type="molecule type" value="Genomic_DNA"/>
</dbReference>
<dbReference type="Proteomes" id="UP000321907">
    <property type="component" value="Unassembled WGS sequence"/>
</dbReference>
<evidence type="ECO:0000259" key="4">
    <source>
        <dbReference type="Pfam" id="PF06580"/>
    </source>
</evidence>
<dbReference type="PROSITE" id="PS50005">
    <property type="entry name" value="TPR"/>
    <property type="match status" value="2"/>
</dbReference>
<sequence>MSIRLFILAFLFSVASALTGQSVESSLKTRTKKVSRLQQATDLREKDPAEAIRLLNQVIQQKPGADELTDAFILLGDIYADIGQEDLAVGRYDRALEVISVKDQETQALVMLRRGTAYLRQENFAAARENFARCLDLAPASGALHAECTEGLADLESRLNNISVSNSYYEQVKFAAPDSLTQSRVNIKQASNYLQQNNIEEANNSLNEALTQVPKNAKMSKEDAEGLYAVNSKVRSAVIKEAPNLDVDVVEALPAAPLDLVTADNLTRFKALRDVGKVREAEDKLEIALKTVDSETPATIASELYAAGADFYLDRRQPGRAAEVYRNYTTANDQLLAERRKEIDQQVAVLREQQKIDLGLKDLRAAEVEGALLNDRVNLQRWLIYLLGALLIGALLSVFLILRNVGKRRRANQALLLRNLQTRMNPHFIFNSLNSINNYIAQQDERSANRYLGRFAKLMRNVLDQSGKDFVSLSEELEQLALYLELEKERFTGKFDYLLPDASGLEDVQLPPMILQPFVENAIWHGLRYRPSGGQLSVDVERDAESVLIRITDNGIGRNQSAKLKTKNQLSHKSTGMETTAQRLDLINAYYGKNFSVEVEDAFPGTEFPGTLVRLRV</sequence>
<keyword evidence="3" id="KW-0732">Signal</keyword>
<comment type="caution">
    <text evidence="5">The sequence shown here is derived from an EMBL/GenBank/DDBJ whole genome shotgun (WGS) entry which is preliminary data.</text>
</comment>
<dbReference type="PANTHER" id="PTHR34220">
    <property type="entry name" value="SENSOR HISTIDINE KINASE YPDA"/>
    <property type="match status" value="1"/>
</dbReference>
<feature type="repeat" description="TPR" evidence="1">
    <location>
        <begin position="108"/>
        <end position="141"/>
    </location>
</feature>
<dbReference type="GO" id="GO:0016020">
    <property type="term" value="C:membrane"/>
    <property type="evidence" value="ECO:0007669"/>
    <property type="project" value="InterPro"/>
</dbReference>